<comment type="caution">
    <text evidence="2">The sequence shown here is derived from an EMBL/GenBank/DDBJ whole genome shotgun (WGS) entry which is preliminary data.</text>
</comment>
<dbReference type="Gene3D" id="3.40.50.720">
    <property type="entry name" value="NAD(P)-binding Rossmann-like Domain"/>
    <property type="match status" value="1"/>
</dbReference>
<dbReference type="InterPro" id="IPR036291">
    <property type="entry name" value="NAD(P)-bd_dom_sf"/>
</dbReference>
<dbReference type="CDD" id="cd05233">
    <property type="entry name" value="SDR_c"/>
    <property type="match status" value="1"/>
</dbReference>
<dbReference type="RefSeq" id="WP_266122545.1">
    <property type="nucleotide sequence ID" value="NZ_JAJHNU010000001.1"/>
</dbReference>
<reference evidence="2" key="1">
    <citation type="submission" date="2021-11" db="EMBL/GenBank/DDBJ databases">
        <title>Draft genome sequence of Alcaligenes endophyticus type strain CCUG 75668T.</title>
        <authorList>
            <person name="Salva-Serra F."/>
            <person name="Duran R.E."/>
            <person name="Seeger M."/>
            <person name="Moore E.R.B."/>
            <person name="Jaen-Luchoro D."/>
        </authorList>
    </citation>
    <scope>NUCLEOTIDE SEQUENCE</scope>
    <source>
        <strain evidence="2">CCUG 75668</strain>
    </source>
</reference>
<dbReference type="EMBL" id="JAJHNU010000001">
    <property type="protein sequence ID" value="MDN4120120.1"/>
    <property type="molecule type" value="Genomic_DNA"/>
</dbReference>
<protein>
    <submittedName>
        <fullName evidence="2">SDR family oxidoreductase</fullName>
    </submittedName>
</protein>
<organism evidence="2 3">
    <name type="scientific">Alcaligenes endophyticus</name>
    <dbReference type="NCBI Taxonomy" id="1929088"/>
    <lineage>
        <taxon>Bacteria</taxon>
        <taxon>Pseudomonadati</taxon>
        <taxon>Pseudomonadota</taxon>
        <taxon>Betaproteobacteria</taxon>
        <taxon>Burkholderiales</taxon>
        <taxon>Alcaligenaceae</taxon>
        <taxon>Alcaligenes</taxon>
    </lineage>
</organism>
<name>A0ABT8EFR0_9BURK</name>
<sequence length="260" mass="27332">MSGQEVYTSQALANRVAIVTGAAGGLGTAIVARLSAMGAIVVAVDKHSVQVAGAQLSQACDISVESDIEALAQTVMAQFGRCDILVNNAGIMPAGLPTLDQLPVEQWDNIMNVNLRGTFLCSKHLVRPMLAQGGGAIVNLSSITARLPNDVGPYGASKAGILGLTRQMATEWGPQGVRANSVSPGMIRTPMAEEYYQNQALYQKRVQNIPSRRVGHPDEVADVVAFLVSDAGRYINGQDIVIDGGFMRSALLGMLPASLS</sequence>
<comment type="similarity">
    <text evidence="1">Belongs to the short-chain dehydrogenases/reductases (SDR) family.</text>
</comment>
<evidence type="ECO:0000313" key="3">
    <source>
        <dbReference type="Proteomes" id="UP001168613"/>
    </source>
</evidence>
<dbReference type="Proteomes" id="UP001168613">
    <property type="component" value="Unassembled WGS sequence"/>
</dbReference>
<dbReference type="InterPro" id="IPR020904">
    <property type="entry name" value="Sc_DH/Rdtase_CS"/>
</dbReference>
<dbReference type="InterPro" id="IPR002347">
    <property type="entry name" value="SDR_fam"/>
</dbReference>
<dbReference type="PANTHER" id="PTHR42760:SF123">
    <property type="entry name" value="OXIDOREDUCTASE"/>
    <property type="match status" value="1"/>
</dbReference>
<evidence type="ECO:0000256" key="1">
    <source>
        <dbReference type="ARBA" id="ARBA00006484"/>
    </source>
</evidence>
<dbReference type="PROSITE" id="PS00061">
    <property type="entry name" value="ADH_SHORT"/>
    <property type="match status" value="1"/>
</dbReference>
<dbReference type="SUPFAM" id="SSF51735">
    <property type="entry name" value="NAD(P)-binding Rossmann-fold domains"/>
    <property type="match status" value="1"/>
</dbReference>
<keyword evidence="3" id="KW-1185">Reference proteome</keyword>
<dbReference type="PRINTS" id="PR00081">
    <property type="entry name" value="GDHRDH"/>
</dbReference>
<evidence type="ECO:0000313" key="2">
    <source>
        <dbReference type="EMBL" id="MDN4120120.1"/>
    </source>
</evidence>
<dbReference type="PANTHER" id="PTHR42760">
    <property type="entry name" value="SHORT-CHAIN DEHYDROGENASES/REDUCTASES FAMILY MEMBER"/>
    <property type="match status" value="1"/>
</dbReference>
<proteinExistence type="inferred from homology"/>
<gene>
    <name evidence="2" type="ORF">LMS43_02335</name>
</gene>
<dbReference type="PRINTS" id="PR00080">
    <property type="entry name" value="SDRFAMILY"/>
</dbReference>
<dbReference type="Pfam" id="PF13561">
    <property type="entry name" value="adh_short_C2"/>
    <property type="match status" value="1"/>
</dbReference>
<accession>A0ABT8EFR0</accession>